<keyword evidence="4" id="KW-1015">Disulfide bond</keyword>
<dbReference type="GO" id="GO:0015035">
    <property type="term" value="F:protein-disulfide reductase activity"/>
    <property type="evidence" value="ECO:0007669"/>
    <property type="project" value="UniProtKB-UniRule"/>
</dbReference>
<keyword evidence="9" id="KW-1185">Reference proteome</keyword>
<sequence>MIDVTMENFEADVIAASQTTPVLVDFWADWCGPCKSLGPVLEKLEADYAGRFKLVKINADTEQQLAGAFGVKSLPTCILLMGGRPVDGFMGALPEGKVREFLDKHLPSDNEVAAQADAQEAEQLINSGDAQAAIAKLQEALSLNTADDETRYNLVKLLISVGELEEAQAALAPKLTEIPLQLRFDALNYWLQALQFVSTDERAAWTFEQFDAAIAQNKRDFDTRLAKARVLIAAELFEAAMDELLEIIMRDKTWNHDVARKTYVSILELMTPPKPKTDDAAFGKTAGGIELTGKAAVQEDPVLEMISRYRRKLSMALN</sequence>
<dbReference type="InterPro" id="IPR013766">
    <property type="entry name" value="Thioredoxin_domain"/>
</dbReference>
<protein>
    <recommendedName>
        <fullName evidence="6">Thioredoxin</fullName>
    </recommendedName>
</protein>
<dbReference type="PRINTS" id="PR00421">
    <property type="entry name" value="THIOREDOXIN"/>
</dbReference>
<dbReference type="InterPro" id="IPR036249">
    <property type="entry name" value="Thioredoxin-like_sf"/>
</dbReference>
<gene>
    <name evidence="8" type="ORF">B9Z44_06820</name>
</gene>
<dbReference type="InterPro" id="IPR017937">
    <property type="entry name" value="Thioredoxin_CS"/>
</dbReference>
<keyword evidence="2" id="KW-0813">Transport</keyword>
<dbReference type="PANTHER" id="PTHR45663">
    <property type="entry name" value="GEO12009P1"/>
    <property type="match status" value="1"/>
</dbReference>
<dbReference type="SUPFAM" id="SSF48452">
    <property type="entry name" value="TPR-like"/>
    <property type="match status" value="1"/>
</dbReference>
<dbReference type="SUPFAM" id="SSF52833">
    <property type="entry name" value="Thioredoxin-like"/>
    <property type="match status" value="1"/>
</dbReference>
<organism evidence="8 9">
    <name type="scientific">Limnohabitans curvus</name>
    <dbReference type="NCBI Taxonomy" id="323423"/>
    <lineage>
        <taxon>Bacteria</taxon>
        <taxon>Pseudomonadati</taxon>
        <taxon>Pseudomonadota</taxon>
        <taxon>Betaproteobacteria</taxon>
        <taxon>Burkholderiales</taxon>
        <taxon>Comamonadaceae</taxon>
        <taxon>Limnohabitans</taxon>
    </lineage>
</organism>
<evidence type="ECO:0000313" key="9">
    <source>
        <dbReference type="Proteomes" id="UP000251341"/>
    </source>
</evidence>
<dbReference type="FunFam" id="3.40.30.10:FF:000001">
    <property type="entry name" value="Thioredoxin"/>
    <property type="match status" value="1"/>
</dbReference>
<name>A0A315EN30_9BURK</name>
<dbReference type="Pfam" id="PF14561">
    <property type="entry name" value="TPR_20"/>
    <property type="match status" value="1"/>
</dbReference>
<comment type="caution">
    <text evidence="8">The sequence shown here is derived from an EMBL/GenBank/DDBJ whole genome shotgun (WGS) entry which is preliminary data.</text>
</comment>
<dbReference type="Pfam" id="PF00085">
    <property type="entry name" value="Thioredoxin"/>
    <property type="match status" value="1"/>
</dbReference>
<dbReference type="NCBIfam" id="TIGR01068">
    <property type="entry name" value="thioredoxin"/>
    <property type="match status" value="1"/>
</dbReference>
<dbReference type="InterPro" id="IPR005746">
    <property type="entry name" value="Thioredoxin"/>
</dbReference>
<dbReference type="GO" id="GO:0005737">
    <property type="term" value="C:cytoplasm"/>
    <property type="evidence" value="ECO:0007669"/>
    <property type="project" value="TreeGrafter"/>
</dbReference>
<dbReference type="EMBL" id="NESP01000001">
    <property type="protein sequence ID" value="PUE59306.1"/>
    <property type="molecule type" value="Genomic_DNA"/>
</dbReference>
<dbReference type="Pfam" id="PF14559">
    <property type="entry name" value="TPR_19"/>
    <property type="match status" value="1"/>
</dbReference>
<dbReference type="Gene3D" id="1.25.40.10">
    <property type="entry name" value="Tetratricopeptide repeat domain"/>
    <property type="match status" value="2"/>
</dbReference>
<dbReference type="Proteomes" id="UP000251341">
    <property type="component" value="Unassembled WGS sequence"/>
</dbReference>
<dbReference type="PROSITE" id="PS51352">
    <property type="entry name" value="THIOREDOXIN_2"/>
    <property type="match status" value="1"/>
</dbReference>
<comment type="similarity">
    <text evidence="1">Belongs to the thioredoxin family.</text>
</comment>
<dbReference type="Gene3D" id="3.40.30.10">
    <property type="entry name" value="Glutaredoxin"/>
    <property type="match status" value="1"/>
</dbReference>
<evidence type="ECO:0000256" key="3">
    <source>
        <dbReference type="ARBA" id="ARBA00022982"/>
    </source>
</evidence>
<keyword evidence="5" id="KW-0676">Redox-active center</keyword>
<dbReference type="AlphaFoldDB" id="A0A315EN30"/>
<accession>A0A315EN30</accession>
<evidence type="ECO:0000256" key="1">
    <source>
        <dbReference type="ARBA" id="ARBA00008987"/>
    </source>
</evidence>
<evidence type="ECO:0000313" key="8">
    <source>
        <dbReference type="EMBL" id="PUE59306.1"/>
    </source>
</evidence>
<evidence type="ECO:0000256" key="2">
    <source>
        <dbReference type="ARBA" id="ARBA00022448"/>
    </source>
</evidence>
<dbReference type="PROSITE" id="PS00194">
    <property type="entry name" value="THIOREDOXIN_1"/>
    <property type="match status" value="1"/>
</dbReference>
<evidence type="ECO:0000256" key="4">
    <source>
        <dbReference type="ARBA" id="ARBA00023157"/>
    </source>
</evidence>
<keyword evidence="3" id="KW-0249">Electron transport</keyword>
<evidence type="ECO:0000256" key="6">
    <source>
        <dbReference type="NCBIfam" id="TIGR01068"/>
    </source>
</evidence>
<feature type="domain" description="Thioredoxin" evidence="7">
    <location>
        <begin position="1"/>
        <end position="107"/>
    </location>
</feature>
<dbReference type="CDD" id="cd02956">
    <property type="entry name" value="ybbN"/>
    <property type="match status" value="1"/>
</dbReference>
<dbReference type="PANTHER" id="PTHR45663:SF11">
    <property type="entry name" value="GEO12009P1"/>
    <property type="match status" value="1"/>
</dbReference>
<dbReference type="GO" id="GO:0006950">
    <property type="term" value="P:response to stress"/>
    <property type="evidence" value="ECO:0007669"/>
    <property type="project" value="UniProtKB-ARBA"/>
</dbReference>
<reference evidence="8 9" key="1">
    <citation type="submission" date="2017-04" db="EMBL/GenBank/DDBJ databases">
        <title>Unexpected and diverse lifestyles within the genus Limnohabitans.</title>
        <authorList>
            <person name="Kasalicky V."/>
            <person name="Mehrshad M."/>
            <person name="Andrei S.-A."/>
            <person name="Salcher M."/>
            <person name="Kratochvilova H."/>
            <person name="Simek K."/>
            <person name="Ghai R."/>
        </authorList>
    </citation>
    <scope>NUCLEOTIDE SEQUENCE [LARGE SCALE GENOMIC DNA]</scope>
    <source>
        <strain evidence="8 9">MWH-C5</strain>
    </source>
</reference>
<dbReference type="InterPro" id="IPR011990">
    <property type="entry name" value="TPR-like_helical_dom_sf"/>
</dbReference>
<evidence type="ECO:0000259" key="7">
    <source>
        <dbReference type="PROSITE" id="PS51352"/>
    </source>
</evidence>
<proteinExistence type="inferred from homology"/>
<evidence type="ECO:0000256" key="5">
    <source>
        <dbReference type="ARBA" id="ARBA00023284"/>
    </source>
</evidence>
<dbReference type="RefSeq" id="WP_108402020.1">
    <property type="nucleotide sequence ID" value="NZ_NESP01000001.1"/>
</dbReference>